<organism evidence="9 10">
    <name type="scientific">Deferribacter desulfuricans (strain DSM 14783 / JCM 11476 / NBRC 101012 / SSM1)</name>
    <dbReference type="NCBI Taxonomy" id="639282"/>
    <lineage>
        <taxon>Bacteria</taxon>
        <taxon>Pseudomonadati</taxon>
        <taxon>Deferribacterota</taxon>
        <taxon>Deferribacteres</taxon>
        <taxon>Deferribacterales</taxon>
        <taxon>Deferribacteraceae</taxon>
        <taxon>Deferribacter</taxon>
    </lineage>
</organism>
<keyword evidence="5" id="KW-0902">Two-component regulatory system</keyword>
<evidence type="ECO:0000256" key="4">
    <source>
        <dbReference type="ARBA" id="ARBA00022777"/>
    </source>
</evidence>
<gene>
    <name evidence="9" type="ordered locus">DEFDS_1530</name>
</gene>
<keyword evidence="3" id="KW-0808">Transferase</keyword>
<dbReference type="EMBL" id="AP011529">
    <property type="protein sequence ID" value="BAI80990.1"/>
    <property type="molecule type" value="Genomic_DNA"/>
</dbReference>
<dbReference type="PANTHER" id="PTHR43711:SF26">
    <property type="entry name" value="SENSOR HISTIDINE KINASE RCSC"/>
    <property type="match status" value="1"/>
</dbReference>
<evidence type="ECO:0000259" key="8">
    <source>
        <dbReference type="PROSITE" id="PS50109"/>
    </source>
</evidence>
<dbReference type="CDD" id="cd00082">
    <property type="entry name" value="HisKA"/>
    <property type="match status" value="1"/>
</dbReference>
<evidence type="ECO:0000256" key="2">
    <source>
        <dbReference type="ARBA" id="ARBA00012438"/>
    </source>
</evidence>
<dbReference type="RefSeq" id="WP_013008236.1">
    <property type="nucleotide sequence ID" value="NC_013939.1"/>
</dbReference>
<dbReference type="Gene3D" id="3.30.565.10">
    <property type="entry name" value="Histidine kinase-like ATPase, C-terminal domain"/>
    <property type="match status" value="1"/>
</dbReference>
<dbReference type="InterPro" id="IPR050736">
    <property type="entry name" value="Sensor_HK_Regulatory"/>
</dbReference>
<dbReference type="InterPro" id="IPR036097">
    <property type="entry name" value="HisK_dim/P_sf"/>
</dbReference>
<dbReference type="HOGENOM" id="CLU_884866_0_0_0"/>
<dbReference type="Gene3D" id="1.10.287.130">
    <property type="match status" value="1"/>
</dbReference>
<protein>
    <recommendedName>
        <fullName evidence="2">histidine kinase</fullName>
        <ecNumber evidence="2">2.7.13.3</ecNumber>
    </recommendedName>
</protein>
<evidence type="ECO:0000256" key="3">
    <source>
        <dbReference type="ARBA" id="ARBA00022679"/>
    </source>
</evidence>
<dbReference type="eggNOG" id="COG0642">
    <property type="taxonomic scope" value="Bacteria"/>
</dbReference>
<comment type="catalytic activity">
    <reaction evidence="1">
        <text>ATP + protein L-histidine = ADP + protein N-phospho-L-histidine.</text>
        <dbReference type="EC" id="2.7.13.3"/>
    </reaction>
</comment>
<dbReference type="Proteomes" id="UP000001520">
    <property type="component" value="Chromosome"/>
</dbReference>
<keyword evidence="7" id="KW-0472">Membrane</keyword>
<evidence type="ECO:0000256" key="5">
    <source>
        <dbReference type="ARBA" id="ARBA00023012"/>
    </source>
</evidence>
<evidence type="ECO:0000313" key="9">
    <source>
        <dbReference type="EMBL" id="BAI80990.1"/>
    </source>
</evidence>
<proteinExistence type="predicted"/>
<dbReference type="SMART" id="SM00388">
    <property type="entry name" value="HisKA"/>
    <property type="match status" value="1"/>
</dbReference>
<dbReference type="GO" id="GO:0000155">
    <property type="term" value="F:phosphorelay sensor kinase activity"/>
    <property type="evidence" value="ECO:0007669"/>
    <property type="project" value="InterPro"/>
</dbReference>
<dbReference type="PANTHER" id="PTHR43711">
    <property type="entry name" value="TWO-COMPONENT HISTIDINE KINASE"/>
    <property type="match status" value="1"/>
</dbReference>
<dbReference type="PROSITE" id="PS50109">
    <property type="entry name" value="HIS_KIN"/>
    <property type="match status" value="1"/>
</dbReference>
<sequence>MYKLTAFITFFVFIVYLILKYNHLIFIADVLISLYVFLLTFFVIKKLSDKEKQLEEKIEELNQTASELKAANEELHALNQQLLKSKKDLETYKSYSENLVLNMNHEIKTPLNSILGFTSLLLTDFEEMEKEDIVNSLKMIDESAKRLNSMINNVIQLAKKPLSEVDDEIICDSPKYIIDSIISTIKGLIKNNDKLIFDYFIPENFPKLSFKESVLNSLLLNISLAAVLNTDKGMIELHVYEKNDDIFIEIKDSGKRIDIEKIKNYFVNSNIEINTNEPEYRLYIAKQLAVKNDIDMKVDSNEYNNKYTVVLKRC</sequence>
<dbReference type="Pfam" id="PF00512">
    <property type="entry name" value="HisKA"/>
    <property type="match status" value="1"/>
</dbReference>
<keyword evidence="7" id="KW-1133">Transmembrane helix</keyword>
<dbReference type="STRING" id="639282.DEFDS_1530"/>
<dbReference type="KEGG" id="ddf:DEFDS_1530"/>
<dbReference type="InterPro" id="IPR003661">
    <property type="entry name" value="HisK_dim/P_dom"/>
</dbReference>
<evidence type="ECO:0000256" key="7">
    <source>
        <dbReference type="SAM" id="Phobius"/>
    </source>
</evidence>
<evidence type="ECO:0000256" key="1">
    <source>
        <dbReference type="ARBA" id="ARBA00000085"/>
    </source>
</evidence>
<keyword evidence="7" id="KW-0812">Transmembrane</keyword>
<keyword evidence="10" id="KW-1185">Reference proteome</keyword>
<dbReference type="InterPro" id="IPR036890">
    <property type="entry name" value="HATPase_C_sf"/>
</dbReference>
<name>D3PEG7_DEFDS</name>
<dbReference type="OrthoDB" id="9796457at2"/>
<evidence type="ECO:0000313" key="10">
    <source>
        <dbReference type="Proteomes" id="UP000001520"/>
    </source>
</evidence>
<dbReference type="SUPFAM" id="SSF47384">
    <property type="entry name" value="Homodimeric domain of signal transducing histidine kinase"/>
    <property type="match status" value="1"/>
</dbReference>
<reference evidence="9 10" key="1">
    <citation type="journal article" date="2010" name="DNA Res.">
        <title>Bacterial lifestyle in a deep-sea hydrothermal vent chimney revealed by the genome sequence of the thermophilic bacterium Deferribacter desulfuricans SSM1.</title>
        <authorList>
            <person name="Takaki Y."/>
            <person name="Shimamura S."/>
            <person name="Nakagawa S."/>
            <person name="Fukuhara Y."/>
            <person name="Horikawa H."/>
            <person name="Ankai A."/>
            <person name="Harada T."/>
            <person name="Hosoyama A."/>
            <person name="Oguchi A."/>
            <person name="Fukui S."/>
            <person name="Fujita N."/>
            <person name="Takami H."/>
            <person name="Takai K."/>
        </authorList>
    </citation>
    <scope>NUCLEOTIDE SEQUENCE [LARGE SCALE GENOMIC DNA]</scope>
    <source>
        <strain evidence="10">DSM 14783 / JCM 11476 / NBRC 101012 / SSM1</strain>
    </source>
</reference>
<dbReference type="InterPro" id="IPR005467">
    <property type="entry name" value="His_kinase_dom"/>
</dbReference>
<keyword evidence="4" id="KW-0418">Kinase</keyword>
<feature type="coiled-coil region" evidence="6">
    <location>
        <begin position="44"/>
        <end position="88"/>
    </location>
</feature>
<dbReference type="AlphaFoldDB" id="D3PEG7"/>
<dbReference type="SUPFAM" id="SSF55874">
    <property type="entry name" value="ATPase domain of HSP90 chaperone/DNA topoisomerase II/histidine kinase"/>
    <property type="match status" value="1"/>
</dbReference>
<dbReference type="EC" id="2.7.13.3" evidence="2"/>
<feature type="transmembrane region" description="Helical" evidence="7">
    <location>
        <begin position="24"/>
        <end position="44"/>
    </location>
</feature>
<keyword evidence="6" id="KW-0175">Coiled coil</keyword>
<accession>D3PEG7</accession>
<evidence type="ECO:0000256" key="6">
    <source>
        <dbReference type="SAM" id="Coils"/>
    </source>
</evidence>
<feature type="domain" description="Histidine kinase" evidence="8">
    <location>
        <begin position="102"/>
        <end position="314"/>
    </location>
</feature>